<evidence type="ECO:0000256" key="7">
    <source>
        <dbReference type="SAM" id="MobiDB-lite"/>
    </source>
</evidence>
<evidence type="ECO:0000256" key="6">
    <source>
        <dbReference type="RuleBase" id="RU003983"/>
    </source>
</evidence>
<evidence type="ECO:0000256" key="5">
    <source>
        <dbReference type="ARBA" id="ARBA00023049"/>
    </source>
</evidence>
<evidence type="ECO:0000256" key="3">
    <source>
        <dbReference type="ARBA" id="ARBA00022801"/>
    </source>
</evidence>
<evidence type="ECO:0000256" key="2">
    <source>
        <dbReference type="ARBA" id="ARBA00022723"/>
    </source>
</evidence>
<dbReference type="InterPro" id="IPR001915">
    <property type="entry name" value="Peptidase_M48"/>
</dbReference>
<dbReference type="OrthoDB" id="9810445at2"/>
<dbReference type="GO" id="GO:0016020">
    <property type="term" value="C:membrane"/>
    <property type="evidence" value="ECO:0007669"/>
    <property type="project" value="TreeGrafter"/>
</dbReference>
<dbReference type="GO" id="GO:0004222">
    <property type="term" value="F:metalloendopeptidase activity"/>
    <property type="evidence" value="ECO:0007669"/>
    <property type="project" value="InterPro"/>
</dbReference>
<proteinExistence type="inferred from homology"/>
<dbReference type="Gene3D" id="3.30.2010.10">
    <property type="entry name" value="Metalloproteases ('zincins'), catalytic domain"/>
    <property type="match status" value="1"/>
</dbReference>
<organism evidence="9 10">
    <name type="scientific">Thioalkalivibrio halophilus</name>
    <dbReference type="NCBI Taxonomy" id="252474"/>
    <lineage>
        <taxon>Bacteria</taxon>
        <taxon>Pseudomonadati</taxon>
        <taxon>Pseudomonadota</taxon>
        <taxon>Gammaproteobacteria</taxon>
        <taxon>Chromatiales</taxon>
        <taxon>Ectothiorhodospiraceae</taxon>
        <taxon>Thioalkalivibrio</taxon>
    </lineage>
</organism>
<dbReference type="STRING" id="252474.B1A74_05640"/>
<keyword evidence="5 6" id="KW-0482">Metalloprotease</keyword>
<feature type="domain" description="Peptidase M48" evidence="8">
    <location>
        <begin position="91"/>
        <end position="278"/>
    </location>
</feature>
<dbReference type="AlphaFoldDB" id="A0A1V2ZZ99"/>
<dbReference type="GO" id="GO:0046872">
    <property type="term" value="F:metal ion binding"/>
    <property type="evidence" value="ECO:0007669"/>
    <property type="project" value="UniProtKB-KW"/>
</dbReference>
<dbReference type="Proteomes" id="UP000189177">
    <property type="component" value="Unassembled WGS sequence"/>
</dbReference>
<keyword evidence="2" id="KW-0479">Metal-binding</keyword>
<comment type="caution">
    <text evidence="9">The sequence shown here is derived from an EMBL/GenBank/DDBJ whole genome shotgun (WGS) entry which is preliminary data.</text>
</comment>
<evidence type="ECO:0000259" key="8">
    <source>
        <dbReference type="Pfam" id="PF01435"/>
    </source>
</evidence>
<evidence type="ECO:0000256" key="4">
    <source>
        <dbReference type="ARBA" id="ARBA00022833"/>
    </source>
</evidence>
<dbReference type="EMBL" id="MUZR01000016">
    <property type="protein sequence ID" value="OOC10430.1"/>
    <property type="molecule type" value="Genomic_DNA"/>
</dbReference>
<sequence>MRVRNGSCLLLPVFLVLSLALLAGCRGVASVGAELGTRTGVLDARQAESLRQTGELAERSMEDFTPEQEYFIGRAVAARVLEDYAVLDDPAAQAYLNNLGGVLALHSERPSLYQGYSFRLLDSDELNAFATPGGHIFITRGMARLAQTEDELAAILAHEIAHVQERHGLQAIRSSRVTAALTSAALTGAQLAGDDDLRELTDIFEDSIDDITRTLFVNGYSREFEREADDGAVAILERTGYRPEALSRVLERMDDEWDPQGPGFARTHPSPSSRIAELGLEPADSRSEARAERFSRFRAAL</sequence>
<accession>A0A1V2ZZ99</accession>
<comment type="cofactor">
    <cofactor evidence="6">
        <name>Zn(2+)</name>
        <dbReference type="ChEBI" id="CHEBI:29105"/>
    </cofactor>
    <text evidence="6">Binds 1 zinc ion per subunit.</text>
</comment>
<keyword evidence="10" id="KW-1185">Reference proteome</keyword>
<dbReference type="InterPro" id="IPR051156">
    <property type="entry name" value="Mito/Outer_Membr_Metalloprot"/>
</dbReference>
<keyword evidence="4 6" id="KW-0862">Zinc</keyword>
<evidence type="ECO:0000256" key="1">
    <source>
        <dbReference type="ARBA" id="ARBA00022670"/>
    </source>
</evidence>
<reference evidence="9 10" key="1">
    <citation type="submission" date="2017-02" db="EMBL/GenBank/DDBJ databases">
        <title>Genomic diversity within the haloalkaliphilic genus Thioalkalivibrio.</title>
        <authorList>
            <person name="Ahn A.-C."/>
            <person name="Meier-Kolthoff J."/>
            <person name="Overmars L."/>
            <person name="Richter M."/>
            <person name="Woyke T."/>
            <person name="Sorokin D.Y."/>
            <person name="Muyzer G."/>
        </authorList>
    </citation>
    <scope>NUCLEOTIDE SEQUENCE [LARGE SCALE GENOMIC DNA]</scope>
    <source>
        <strain evidence="9 10">HL17</strain>
    </source>
</reference>
<gene>
    <name evidence="9" type="ORF">B1A74_05640</name>
</gene>
<dbReference type="RefSeq" id="WP_077244033.1">
    <property type="nucleotide sequence ID" value="NZ_MUZR01000016.1"/>
</dbReference>
<keyword evidence="3 6" id="KW-0378">Hydrolase</keyword>
<dbReference type="GO" id="GO:0051603">
    <property type="term" value="P:proteolysis involved in protein catabolic process"/>
    <property type="evidence" value="ECO:0007669"/>
    <property type="project" value="TreeGrafter"/>
</dbReference>
<comment type="similarity">
    <text evidence="6">Belongs to the peptidase M48 family.</text>
</comment>
<evidence type="ECO:0000313" key="9">
    <source>
        <dbReference type="EMBL" id="OOC10430.1"/>
    </source>
</evidence>
<evidence type="ECO:0000313" key="10">
    <source>
        <dbReference type="Proteomes" id="UP000189177"/>
    </source>
</evidence>
<protein>
    <submittedName>
        <fullName evidence="9">Peptidase M48</fullName>
    </submittedName>
</protein>
<dbReference type="PROSITE" id="PS51257">
    <property type="entry name" value="PROKAR_LIPOPROTEIN"/>
    <property type="match status" value="1"/>
</dbReference>
<name>A0A1V2ZZ99_9GAMM</name>
<keyword evidence="1 6" id="KW-0645">Protease</keyword>
<dbReference type="Pfam" id="PF01435">
    <property type="entry name" value="Peptidase_M48"/>
    <property type="match status" value="1"/>
</dbReference>
<feature type="region of interest" description="Disordered" evidence="7">
    <location>
        <begin position="255"/>
        <end position="287"/>
    </location>
</feature>
<dbReference type="PANTHER" id="PTHR22726">
    <property type="entry name" value="METALLOENDOPEPTIDASE OMA1"/>
    <property type="match status" value="1"/>
</dbReference>
<dbReference type="PANTHER" id="PTHR22726:SF1">
    <property type="entry name" value="METALLOENDOPEPTIDASE OMA1, MITOCHONDRIAL"/>
    <property type="match status" value="1"/>
</dbReference>